<keyword evidence="13" id="KW-0732">Signal</keyword>
<evidence type="ECO:0000313" key="15">
    <source>
        <dbReference type="EMBL" id="QDT00584.1"/>
    </source>
</evidence>
<feature type="domain" description="SSD" evidence="14">
    <location>
        <begin position="963"/>
        <end position="1111"/>
    </location>
</feature>
<evidence type="ECO:0000256" key="8">
    <source>
        <dbReference type="ARBA" id="ARBA00023010"/>
    </source>
</evidence>
<dbReference type="Proteomes" id="UP000319852">
    <property type="component" value="Chromosome"/>
</dbReference>
<dbReference type="GO" id="GO:0065002">
    <property type="term" value="P:intracellular protein transmembrane transport"/>
    <property type="evidence" value="ECO:0007669"/>
    <property type="project" value="UniProtKB-UniRule"/>
</dbReference>
<keyword evidence="4" id="KW-0997">Cell inner membrane</keyword>
<dbReference type="InterPro" id="IPR055344">
    <property type="entry name" value="SecD_SecF_C_bact"/>
</dbReference>
<dbReference type="GO" id="GO:0015450">
    <property type="term" value="F:protein-transporting ATPase activity"/>
    <property type="evidence" value="ECO:0007669"/>
    <property type="project" value="InterPro"/>
</dbReference>
<dbReference type="HAMAP" id="MF_01464_B">
    <property type="entry name" value="SecF_B"/>
    <property type="match status" value="1"/>
</dbReference>
<feature type="transmembrane region" description="Helical" evidence="10">
    <location>
        <begin position="1011"/>
        <end position="1032"/>
    </location>
</feature>
<dbReference type="GO" id="GO:0006605">
    <property type="term" value="P:protein targeting"/>
    <property type="evidence" value="ECO:0007669"/>
    <property type="project" value="UniProtKB-UniRule"/>
</dbReference>
<dbReference type="NCBIfam" id="TIGR00966">
    <property type="entry name" value="transloc_SecF"/>
    <property type="match status" value="1"/>
</dbReference>
<dbReference type="PROSITE" id="PS51257">
    <property type="entry name" value="PROKAR_LIPOPROTEIN"/>
    <property type="match status" value="1"/>
</dbReference>
<feature type="transmembrane region" description="Helical" evidence="10">
    <location>
        <begin position="484"/>
        <end position="505"/>
    </location>
</feature>
<dbReference type="HAMAP" id="MF_01463_B">
    <property type="entry name" value="SecD_B"/>
    <property type="match status" value="1"/>
</dbReference>
<evidence type="ECO:0000256" key="2">
    <source>
        <dbReference type="ARBA" id="ARBA00022448"/>
    </source>
</evidence>
<keyword evidence="3 10" id="KW-1003">Cell membrane</keyword>
<dbReference type="InterPro" id="IPR048634">
    <property type="entry name" value="SecD_SecF_C"/>
</dbReference>
<dbReference type="InterPro" id="IPR022813">
    <property type="entry name" value="SecD/SecF_arch_bac"/>
</dbReference>
<feature type="transmembrane region" description="Helical" evidence="10">
    <location>
        <begin position="526"/>
        <end position="551"/>
    </location>
</feature>
<dbReference type="NCBIfam" id="TIGR01129">
    <property type="entry name" value="secD"/>
    <property type="match status" value="1"/>
</dbReference>
<dbReference type="GO" id="GO:0005886">
    <property type="term" value="C:plasma membrane"/>
    <property type="evidence" value="ECO:0007669"/>
    <property type="project" value="UniProtKB-SubCell"/>
</dbReference>
<dbReference type="PRINTS" id="PR01755">
    <property type="entry name" value="SECFTRNLCASE"/>
</dbReference>
<dbReference type="KEGG" id="amob:HG15A2_39230"/>
<feature type="transmembrane region" description="Helical" evidence="10">
    <location>
        <begin position="966"/>
        <end position="991"/>
    </location>
</feature>
<evidence type="ECO:0000256" key="1">
    <source>
        <dbReference type="ARBA" id="ARBA00004651"/>
    </source>
</evidence>
<keyword evidence="9 10" id="KW-0472">Membrane</keyword>
<feature type="transmembrane region" description="Helical" evidence="10">
    <location>
        <begin position="942"/>
        <end position="959"/>
    </location>
</feature>
<keyword evidence="5 10" id="KW-0812">Transmembrane</keyword>
<comment type="subcellular location">
    <subcellularLocation>
        <location evidence="1 10">Cell membrane</location>
        <topology evidence="1 10">Multi-pass membrane protein</topology>
    </subcellularLocation>
</comment>
<keyword evidence="7 10" id="KW-1133">Transmembrane helix</keyword>
<feature type="compositionally biased region" description="Polar residues" evidence="12">
    <location>
        <begin position="822"/>
        <end position="836"/>
    </location>
</feature>
<evidence type="ECO:0000259" key="14">
    <source>
        <dbReference type="PROSITE" id="PS50156"/>
    </source>
</evidence>
<feature type="compositionally biased region" description="Acidic residues" evidence="12">
    <location>
        <begin position="775"/>
        <end position="820"/>
    </location>
</feature>
<feature type="region of interest" description="Disordered" evidence="12">
    <location>
        <begin position="768"/>
        <end position="836"/>
    </location>
</feature>
<keyword evidence="8 10" id="KW-0811">Translocation</keyword>
<dbReference type="AlphaFoldDB" id="A0A517N0F5"/>
<evidence type="ECO:0000256" key="11">
    <source>
        <dbReference type="HAMAP-Rule" id="MF_01464"/>
    </source>
</evidence>
<feature type="transmembrane region" description="Helical" evidence="10">
    <location>
        <begin position="611"/>
        <end position="630"/>
    </location>
</feature>
<comment type="subunit">
    <text evidence="11">Forms a complex with SecD. Part of the essential Sec protein translocation apparatus which comprises SecA, SecYEG and auxiliary proteins SecDF. Other proteins may also be involved.</text>
</comment>
<dbReference type="InterPro" id="IPR054384">
    <property type="entry name" value="SecDF_P1_head"/>
</dbReference>
<dbReference type="InterPro" id="IPR005665">
    <property type="entry name" value="SecF_bac"/>
</dbReference>
<dbReference type="EMBL" id="CP036263">
    <property type="protein sequence ID" value="QDT00584.1"/>
    <property type="molecule type" value="Genomic_DNA"/>
</dbReference>
<comment type="similarity">
    <text evidence="11">Belongs to the SecD/SecF family. SecF subfamily.</text>
</comment>
<dbReference type="Gene3D" id="1.20.1640.10">
    <property type="entry name" value="Multidrug efflux transporter AcrB transmembrane domain"/>
    <property type="match status" value="2"/>
</dbReference>
<dbReference type="PANTHER" id="PTHR30081">
    <property type="entry name" value="PROTEIN-EXPORT MEMBRANE PROTEIN SEC"/>
    <property type="match status" value="1"/>
</dbReference>
<keyword evidence="2 10" id="KW-0813">Transport</keyword>
<comment type="function">
    <text evidence="10">Part of the Sec protein translocase complex. Interacts with the SecYEG preprotein conducting channel. SecDF uses the proton motive force (PMF) to complete protein translocation after the ATP-dependent function of SecA.</text>
</comment>
<dbReference type="Gene3D" id="3.30.70.3220">
    <property type="match status" value="1"/>
</dbReference>
<feature type="transmembrane region" description="Helical" evidence="10">
    <location>
        <begin position="557"/>
        <end position="581"/>
    </location>
</feature>
<comment type="subunit">
    <text evidence="10">Forms a complex with SecF. Part of the essential Sec protein translocation apparatus which comprises SecA, SecYEG and auxiliary proteins SecDF. Other proteins may also be involved.</text>
</comment>
<sequence length="1136" mass="120600" precursor="true">MLRNGHSLLTLFVLGLALFGALSCVTPTIAQETGDQEAVSETQADDEVAVTTIPETGVNPEGSAAGPTGAIETNPTDVAEELTDPSSLSGFVLLAIVIALFVIPTFIGGWLAKRWKMADHGWKISLALGTIAAALVVISTGEVKLGPDLSGGITLIYELADGAQESEDGDADRGDDSKIDMDGMIKALVERVDPSGTKEVTIRKYGEGQIEIIIPKASPQELELIQRQITTAGKLEFRITASEKFRKHQTIIKNARSLKPGKNEVRIDDKLVAKWVKFREGSPIDNDNGGTYVKRTVGDTKQALVLFNDGLDVTGDDLKAARVGVDQTNQPAVKFTMKPNGAWRFGQLTGNHLENASGAKYQLGILIDQELKSAPSINGRISSDGEISGLGTQEESEFLVGILKAGSLPANLNKIPISQEQISPTLGAETIEKGKLAIGISLAAVVVFMLFYYRFAGVVACVALAVNLILILGSMMLISGAFTLPGLAGLVLTVGMSVDANVLIFERIREELNRGAALRMAVRNGFARATQTIVDANITTLITAIVIYKIAPDSVKGFGVTLILGILMSMYTAIFLSRLVFDIAEKLKFLKGLSMGRILGETSIDFLGKRGIAATLSAIVIAIGIFGISGRGADLLNIDFTGGSSVTMVLNKENAMDFSDVKAVLDGSSLKDKNLSLVEVGEDNTHYRVTSVEEDVEAVQEMLEELFGEKLQTYKVNYDKVKPLGDDQASAGVPQSENRLRELDLLGMVPTPSTIAWSSTMVLQVAQAEPREAAAEETAEQPAVEIEEQAEGESEDTSGEDAIEEVVAEEGSEAEKEADDATVTSSFSSESDQFANGTSTHLTFSGSEGLSGLTYDALVQALADALKATGNEGVAVEISNDEYLASGGTARAFADWDVKLALPEAAATEVLAALQKKTNAQAVFPLANKIGGRVAGNMKKDAIAAVVICLVGIIGYIWFRFQRVMYGLAAVLALVHDVAVTLGVIALSGYLVSSVPELAGSLMIEKFQLSLPIVAALLTIIGYSLNDTIVVFDRIREVKGKSPTLTREMINESINQTLSRTLLTSLTTLITVLILYVFGGDGIHGFAFALVIGVIVGTYSSIFIASPALLWMSQRAEAAASKGQVGGSSNLAGKSR</sequence>
<dbReference type="GO" id="GO:0043952">
    <property type="term" value="P:protein transport by the Sec complex"/>
    <property type="evidence" value="ECO:0007669"/>
    <property type="project" value="UniProtKB-UniRule"/>
</dbReference>
<evidence type="ECO:0000256" key="5">
    <source>
        <dbReference type="ARBA" id="ARBA00022692"/>
    </source>
</evidence>
<evidence type="ECO:0000256" key="9">
    <source>
        <dbReference type="ARBA" id="ARBA00023136"/>
    </source>
</evidence>
<dbReference type="PANTHER" id="PTHR30081:SF1">
    <property type="entry name" value="PROTEIN TRANSLOCASE SUBUNIT SECD"/>
    <property type="match status" value="1"/>
</dbReference>
<evidence type="ECO:0000256" key="3">
    <source>
        <dbReference type="ARBA" id="ARBA00022475"/>
    </source>
</evidence>
<gene>
    <name evidence="10" type="primary">secD</name>
    <name evidence="11" type="synonym">secF</name>
    <name evidence="15" type="ORF">HG15A2_39230</name>
</gene>
<feature type="transmembrane region" description="Helical" evidence="10">
    <location>
        <begin position="1085"/>
        <end position="1112"/>
    </location>
</feature>
<dbReference type="SUPFAM" id="SSF82866">
    <property type="entry name" value="Multidrug efflux transporter AcrB transmembrane domain"/>
    <property type="match status" value="2"/>
</dbReference>
<feature type="transmembrane region" description="Helical" evidence="10">
    <location>
        <begin position="436"/>
        <end position="453"/>
    </location>
</feature>
<feature type="transmembrane region" description="Helical" evidence="10">
    <location>
        <begin position="458"/>
        <end position="478"/>
    </location>
</feature>
<feature type="transmembrane region" description="Helical" evidence="10">
    <location>
        <begin position="1057"/>
        <end position="1079"/>
    </location>
</feature>
<dbReference type="Pfam" id="PF22599">
    <property type="entry name" value="SecDF_P1_head"/>
    <property type="match status" value="1"/>
</dbReference>
<dbReference type="OrthoDB" id="9805019at2"/>
<keyword evidence="16" id="KW-1185">Reference proteome</keyword>
<comment type="similarity">
    <text evidence="10">Belongs to the SecD/SecF family. SecD subfamily.</text>
</comment>
<evidence type="ECO:0000256" key="12">
    <source>
        <dbReference type="SAM" id="MobiDB-lite"/>
    </source>
</evidence>
<dbReference type="NCBIfam" id="TIGR00916">
    <property type="entry name" value="2A0604s01"/>
    <property type="match status" value="1"/>
</dbReference>
<dbReference type="InterPro" id="IPR000731">
    <property type="entry name" value="SSD"/>
</dbReference>
<evidence type="ECO:0000256" key="7">
    <source>
        <dbReference type="ARBA" id="ARBA00022989"/>
    </source>
</evidence>
<comment type="caution">
    <text evidence="10">Lacks conserved residue(s) required for the propagation of feature annotation.</text>
</comment>
<feature type="transmembrane region" description="Helical" evidence="10">
    <location>
        <begin position="91"/>
        <end position="112"/>
    </location>
</feature>
<evidence type="ECO:0000256" key="10">
    <source>
        <dbReference type="HAMAP-Rule" id="MF_01463"/>
    </source>
</evidence>
<dbReference type="InterPro" id="IPR005791">
    <property type="entry name" value="SecD"/>
</dbReference>
<proteinExistence type="inferred from homology"/>
<reference evidence="15 16" key="1">
    <citation type="submission" date="2019-02" db="EMBL/GenBank/DDBJ databases">
        <title>Deep-cultivation of Planctomycetes and their phenomic and genomic characterization uncovers novel biology.</title>
        <authorList>
            <person name="Wiegand S."/>
            <person name="Jogler M."/>
            <person name="Boedeker C."/>
            <person name="Pinto D."/>
            <person name="Vollmers J."/>
            <person name="Rivas-Marin E."/>
            <person name="Kohn T."/>
            <person name="Peeters S.H."/>
            <person name="Heuer A."/>
            <person name="Rast P."/>
            <person name="Oberbeckmann S."/>
            <person name="Bunk B."/>
            <person name="Jeske O."/>
            <person name="Meyerdierks A."/>
            <person name="Storesund J.E."/>
            <person name="Kallscheuer N."/>
            <person name="Luecker S."/>
            <person name="Lage O.M."/>
            <person name="Pohl T."/>
            <person name="Merkel B.J."/>
            <person name="Hornburger P."/>
            <person name="Mueller R.-W."/>
            <person name="Bruemmer F."/>
            <person name="Labrenz M."/>
            <person name="Spormann A.M."/>
            <person name="Op den Camp H."/>
            <person name="Overmann J."/>
            <person name="Amann R."/>
            <person name="Jetten M.S.M."/>
            <person name="Mascher T."/>
            <person name="Medema M.H."/>
            <person name="Devos D.P."/>
            <person name="Kaster A.-K."/>
            <person name="Ovreas L."/>
            <person name="Rohde M."/>
            <person name="Galperin M.Y."/>
            <person name="Jogler C."/>
        </authorList>
    </citation>
    <scope>NUCLEOTIDE SEQUENCE [LARGE SCALE GENOMIC DNA]</scope>
    <source>
        <strain evidence="15 16">HG15A2</strain>
    </source>
</reference>
<dbReference type="PROSITE" id="PS50156">
    <property type="entry name" value="SSD"/>
    <property type="match status" value="1"/>
</dbReference>
<evidence type="ECO:0000256" key="6">
    <source>
        <dbReference type="ARBA" id="ARBA00022927"/>
    </source>
</evidence>
<protein>
    <recommendedName>
        <fullName evidence="10 11">Multifunctional fusion protein</fullName>
    </recommendedName>
    <domain>
        <recommendedName>
            <fullName evidence="10">Protein translocase subunit SecD</fullName>
        </recommendedName>
    </domain>
    <domain>
        <recommendedName>
            <fullName evidence="11">Protein-export membrane protein SecF</fullName>
        </recommendedName>
    </domain>
</protein>
<evidence type="ECO:0000256" key="4">
    <source>
        <dbReference type="ARBA" id="ARBA00022519"/>
    </source>
</evidence>
<feature type="signal peptide" evidence="13">
    <location>
        <begin position="1"/>
        <end position="30"/>
    </location>
</feature>
<accession>A0A517N0F5</accession>
<name>A0A517N0F5_9BACT</name>
<feature type="chain" id="PRO_5022191353" description="Multifunctional fusion protein" evidence="13">
    <location>
        <begin position="31"/>
        <end position="1136"/>
    </location>
</feature>
<keyword evidence="6 10" id="KW-0653">Protein transport</keyword>
<dbReference type="Gene3D" id="3.30.1360.200">
    <property type="match status" value="1"/>
</dbReference>
<dbReference type="Pfam" id="PF02355">
    <property type="entry name" value="SecD_SecF_C"/>
    <property type="match status" value="2"/>
</dbReference>
<evidence type="ECO:0000256" key="13">
    <source>
        <dbReference type="SAM" id="SignalP"/>
    </source>
</evidence>
<dbReference type="RefSeq" id="WP_145062175.1">
    <property type="nucleotide sequence ID" value="NZ_CP036263.1"/>
</dbReference>
<feature type="transmembrane region" description="Helical" evidence="10">
    <location>
        <begin position="124"/>
        <end position="141"/>
    </location>
</feature>
<dbReference type="FunFam" id="1.20.1640.10:FF:000004">
    <property type="entry name" value="Protein translocase subunit SecD"/>
    <property type="match status" value="1"/>
</dbReference>
<dbReference type="InterPro" id="IPR022645">
    <property type="entry name" value="SecD/SecF_bac"/>
</dbReference>
<organism evidence="15 16">
    <name type="scientific">Adhaeretor mobilis</name>
    <dbReference type="NCBI Taxonomy" id="1930276"/>
    <lineage>
        <taxon>Bacteria</taxon>
        <taxon>Pseudomonadati</taxon>
        <taxon>Planctomycetota</taxon>
        <taxon>Planctomycetia</taxon>
        <taxon>Pirellulales</taxon>
        <taxon>Lacipirellulaceae</taxon>
        <taxon>Adhaeretor</taxon>
    </lineage>
</organism>
<evidence type="ECO:0000313" key="16">
    <source>
        <dbReference type="Proteomes" id="UP000319852"/>
    </source>
</evidence>